<feature type="region of interest" description="Disordered" evidence="9">
    <location>
        <begin position="444"/>
        <end position="463"/>
    </location>
</feature>
<dbReference type="Gene3D" id="2.60.40.420">
    <property type="entry name" value="Cupredoxins - blue copper proteins"/>
    <property type="match status" value="3"/>
</dbReference>
<dbReference type="InterPro" id="IPR011706">
    <property type="entry name" value="Cu-oxidase_C"/>
</dbReference>
<dbReference type="AlphaFoldDB" id="A0A317XMH2"/>
<proteinExistence type="inferred from homology"/>
<dbReference type="EC" id="1.10.3.2" evidence="4"/>
<keyword evidence="7" id="KW-0186">Copper</keyword>
<dbReference type="SUPFAM" id="SSF49503">
    <property type="entry name" value="Cupredoxins"/>
    <property type="match status" value="3"/>
</dbReference>
<dbReference type="InterPro" id="IPR011707">
    <property type="entry name" value="Cu-oxidase-like_N"/>
</dbReference>
<evidence type="ECO:0000256" key="1">
    <source>
        <dbReference type="ARBA" id="ARBA00000349"/>
    </source>
</evidence>
<organism evidence="14 15">
    <name type="scientific">Testicularia cyperi</name>
    <dbReference type="NCBI Taxonomy" id="1882483"/>
    <lineage>
        <taxon>Eukaryota</taxon>
        <taxon>Fungi</taxon>
        <taxon>Dikarya</taxon>
        <taxon>Basidiomycota</taxon>
        <taxon>Ustilaginomycotina</taxon>
        <taxon>Ustilaginomycetes</taxon>
        <taxon>Ustilaginales</taxon>
        <taxon>Anthracoideaceae</taxon>
        <taxon>Testicularia</taxon>
    </lineage>
</organism>
<feature type="compositionally biased region" description="Low complexity" evidence="9">
    <location>
        <begin position="446"/>
        <end position="455"/>
    </location>
</feature>
<evidence type="ECO:0000256" key="6">
    <source>
        <dbReference type="ARBA" id="ARBA00023002"/>
    </source>
</evidence>
<dbReference type="OrthoDB" id="2121828at2759"/>
<dbReference type="InterPro" id="IPR001117">
    <property type="entry name" value="Cu-oxidase_2nd"/>
</dbReference>
<comment type="cofactor">
    <cofactor evidence="2">
        <name>Cu cation</name>
        <dbReference type="ChEBI" id="CHEBI:23378"/>
    </cofactor>
</comment>
<keyword evidence="8" id="KW-0325">Glycoprotein</keyword>
<feature type="chain" id="PRO_5016299860" description="laccase" evidence="10">
    <location>
        <begin position="21"/>
        <end position="799"/>
    </location>
</feature>
<dbReference type="InParanoid" id="A0A317XMH2"/>
<keyword evidence="5" id="KW-0479">Metal-binding</keyword>
<dbReference type="Pfam" id="PF00394">
    <property type="entry name" value="Cu-oxidase"/>
    <property type="match status" value="1"/>
</dbReference>
<evidence type="ECO:0000256" key="2">
    <source>
        <dbReference type="ARBA" id="ARBA00001935"/>
    </source>
</evidence>
<feature type="domain" description="Plastocyanin-like" evidence="12">
    <location>
        <begin position="609"/>
        <end position="753"/>
    </location>
</feature>
<protein>
    <recommendedName>
        <fullName evidence="4">laccase</fullName>
        <ecNumber evidence="4">1.10.3.2</ecNumber>
    </recommendedName>
</protein>
<dbReference type="InterPro" id="IPR033138">
    <property type="entry name" value="Cu_oxidase_CS"/>
</dbReference>
<dbReference type="InterPro" id="IPR002355">
    <property type="entry name" value="Cu_oxidase_Cu_BS"/>
</dbReference>
<keyword evidence="15" id="KW-1185">Reference proteome</keyword>
<dbReference type="PANTHER" id="PTHR11709">
    <property type="entry name" value="MULTI-COPPER OXIDASE"/>
    <property type="match status" value="1"/>
</dbReference>
<dbReference type="PANTHER" id="PTHR11709:SF394">
    <property type="entry name" value="FI03373P-RELATED"/>
    <property type="match status" value="1"/>
</dbReference>
<name>A0A317XMH2_9BASI</name>
<accession>A0A317XMH2</accession>
<evidence type="ECO:0000313" key="15">
    <source>
        <dbReference type="Proteomes" id="UP000246740"/>
    </source>
</evidence>
<comment type="catalytic activity">
    <reaction evidence="1">
        <text>4 hydroquinone + O2 = 4 benzosemiquinone + 2 H2O</text>
        <dbReference type="Rhea" id="RHEA:11276"/>
        <dbReference type="ChEBI" id="CHEBI:15377"/>
        <dbReference type="ChEBI" id="CHEBI:15379"/>
        <dbReference type="ChEBI" id="CHEBI:17594"/>
        <dbReference type="ChEBI" id="CHEBI:17977"/>
        <dbReference type="EC" id="1.10.3.2"/>
    </reaction>
</comment>
<evidence type="ECO:0000313" key="14">
    <source>
        <dbReference type="EMBL" id="PWY99039.1"/>
    </source>
</evidence>
<dbReference type="InterPro" id="IPR008972">
    <property type="entry name" value="Cupredoxin"/>
</dbReference>
<feature type="signal peptide" evidence="10">
    <location>
        <begin position="1"/>
        <end position="20"/>
    </location>
</feature>
<evidence type="ECO:0000259" key="11">
    <source>
        <dbReference type="Pfam" id="PF00394"/>
    </source>
</evidence>
<evidence type="ECO:0000256" key="9">
    <source>
        <dbReference type="SAM" id="MobiDB-lite"/>
    </source>
</evidence>
<evidence type="ECO:0000256" key="8">
    <source>
        <dbReference type="ARBA" id="ARBA00023180"/>
    </source>
</evidence>
<evidence type="ECO:0000256" key="4">
    <source>
        <dbReference type="ARBA" id="ARBA00012297"/>
    </source>
</evidence>
<evidence type="ECO:0000259" key="13">
    <source>
        <dbReference type="Pfam" id="PF07732"/>
    </source>
</evidence>
<evidence type="ECO:0000256" key="7">
    <source>
        <dbReference type="ARBA" id="ARBA00023008"/>
    </source>
</evidence>
<dbReference type="GO" id="GO:0005507">
    <property type="term" value="F:copper ion binding"/>
    <property type="evidence" value="ECO:0007669"/>
    <property type="project" value="InterPro"/>
</dbReference>
<evidence type="ECO:0000256" key="10">
    <source>
        <dbReference type="SAM" id="SignalP"/>
    </source>
</evidence>
<dbReference type="InterPro" id="IPR045087">
    <property type="entry name" value="Cu-oxidase_fam"/>
</dbReference>
<dbReference type="Pfam" id="PF07731">
    <property type="entry name" value="Cu-oxidase_2"/>
    <property type="match status" value="1"/>
</dbReference>
<gene>
    <name evidence="14" type="ORF">BCV70DRAFT_163380</name>
</gene>
<reference evidence="14 15" key="1">
    <citation type="journal article" date="2018" name="Mol. Biol. Evol.">
        <title>Broad Genomic Sampling Reveals a Smut Pathogenic Ancestry of the Fungal Clade Ustilaginomycotina.</title>
        <authorList>
            <person name="Kijpornyongpan T."/>
            <person name="Mondo S.J."/>
            <person name="Barry K."/>
            <person name="Sandor L."/>
            <person name="Lee J."/>
            <person name="Lipzen A."/>
            <person name="Pangilinan J."/>
            <person name="LaButti K."/>
            <person name="Hainaut M."/>
            <person name="Henrissat B."/>
            <person name="Grigoriev I.V."/>
            <person name="Spatafora J.W."/>
            <person name="Aime M.C."/>
        </authorList>
    </citation>
    <scope>NUCLEOTIDE SEQUENCE [LARGE SCALE GENOMIC DNA]</scope>
    <source>
        <strain evidence="14 15">MCA 3645</strain>
    </source>
</reference>
<comment type="similarity">
    <text evidence="3">Belongs to the multicopper oxidase family.</text>
</comment>
<keyword evidence="6" id="KW-0560">Oxidoreductase</keyword>
<feature type="domain" description="Plastocyanin-like" evidence="13">
    <location>
        <begin position="79"/>
        <end position="195"/>
    </location>
</feature>
<evidence type="ECO:0000256" key="5">
    <source>
        <dbReference type="ARBA" id="ARBA00022723"/>
    </source>
</evidence>
<dbReference type="PROSITE" id="PS00079">
    <property type="entry name" value="MULTICOPPER_OXIDASE1"/>
    <property type="match status" value="1"/>
</dbReference>
<dbReference type="STRING" id="1882483.A0A317XMH2"/>
<sequence length="799" mass="86971">MAALARLLLALFWSAICVSAASLPPRQHPTNLTLGVETRLFTRDVVPSDEQASPARPTTSGLAAGEQDALTVRHYSLVVTEQTIWATCSPATSSLVYNGTFPGPTLRARAGEILQVRVHNHSSRNTTVHFHGLAMRLHPVMDGTHMISQWPITPGHYFDYRIPLTAEDAGTYFYHSHVGLQAMTAYGALIVDDPPSTGTDIGTGPATSTAQFDDRVANPNSQAASRPKVHIQADYGLDKTGKSSPNAPYAYDEDRVLALGDYWGDHDQDKIAAGLEADPFVWPGSPSSLLLNGVSSVSAERGGLEKACNQTAVGLLGETCTRAPPGCQTRGFAQLNLDYDKTYRLRFIGATALMYVSAGILGSDGKTLEKLQLIEADGTYLEKLEVDHIEITSGQRYSALYRSKSRLQAQKDGANGIYWMRIESRWRTGPSMWVKIVYNDDKKENPSSQMTTASMSPPPPSSQATYLPTETFGWVTGAMAPLRGWSEEMPADSEVSRTVVIDMQQTPFYGSKKGVRWMQNGASFNEQDPASATSGASGDGVSRYRPYLVNMMVGSVEVPSTYERAFSPQNRWNQDPFQSGLLRLPSSSPRGTTNGAKKTELEMAKKHHLGQGFDDKLGVYVGKPGEVLDIVLVNRPSAISSSTEMHPWHMHSRKHWTRTIQPGSFSFAALDRLYSSPSSAAFARPIPRDTTVVYASPGAAYLGQTVPNPTHEDGGWSVLRYKVDGDNAGMFVLHCHILFHLQMGMATVWAMAPDVLLDRAKPYLPAPSSNADGNGKSQTQIQGLSPAYLTYATNVDAIA</sequence>
<dbReference type="Proteomes" id="UP000246740">
    <property type="component" value="Unassembled WGS sequence"/>
</dbReference>
<dbReference type="GO" id="GO:0052716">
    <property type="term" value="F:hydroquinone:oxygen oxidoreductase activity"/>
    <property type="evidence" value="ECO:0007669"/>
    <property type="project" value="UniProtKB-EC"/>
</dbReference>
<evidence type="ECO:0000259" key="12">
    <source>
        <dbReference type="Pfam" id="PF07731"/>
    </source>
</evidence>
<dbReference type="PROSITE" id="PS00080">
    <property type="entry name" value="MULTICOPPER_OXIDASE2"/>
    <property type="match status" value="1"/>
</dbReference>
<dbReference type="EMBL" id="KZ819196">
    <property type="protein sequence ID" value="PWY99039.1"/>
    <property type="molecule type" value="Genomic_DNA"/>
</dbReference>
<dbReference type="Pfam" id="PF07732">
    <property type="entry name" value="Cu-oxidase_3"/>
    <property type="match status" value="1"/>
</dbReference>
<evidence type="ECO:0000256" key="3">
    <source>
        <dbReference type="ARBA" id="ARBA00010609"/>
    </source>
</evidence>
<feature type="domain" description="Plastocyanin-like" evidence="11">
    <location>
        <begin position="254"/>
        <end position="423"/>
    </location>
</feature>
<keyword evidence="10" id="KW-0732">Signal</keyword>